<evidence type="ECO:0000256" key="3">
    <source>
        <dbReference type="ARBA" id="ARBA00015419"/>
    </source>
</evidence>
<dbReference type="Proteomes" id="UP000054123">
    <property type="component" value="Unassembled WGS sequence"/>
</dbReference>
<evidence type="ECO:0000259" key="14">
    <source>
        <dbReference type="Pfam" id="PF17243"/>
    </source>
</evidence>
<evidence type="ECO:0000256" key="2">
    <source>
        <dbReference type="ARBA" id="ARBA00010248"/>
    </source>
</evidence>
<feature type="chain" id="PRO_5001460775" description="Translocation and assembly module subunit TamA" evidence="11">
    <location>
        <begin position="23"/>
        <end position="615"/>
    </location>
</feature>
<dbReference type="PANTHER" id="PTHR12815">
    <property type="entry name" value="SORTING AND ASSEMBLY MACHINERY SAMM50 PROTEIN FAMILY MEMBER"/>
    <property type="match status" value="1"/>
</dbReference>
<dbReference type="GO" id="GO:0009306">
    <property type="term" value="P:protein secretion"/>
    <property type="evidence" value="ECO:0007669"/>
    <property type="project" value="TreeGrafter"/>
</dbReference>
<evidence type="ECO:0000259" key="12">
    <source>
        <dbReference type="Pfam" id="PF01103"/>
    </source>
</evidence>
<comment type="caution">
    <text evidence="15">The sequence shown here is derived from an EMBL/GenBank/DDBJ whole genome shotgun (WGS) entry which is preliminary data.</text>
</comment>
<proteinExistence type="inferred from homology"/>
<dbReference type="Pfam" id="PF01103">
    <property type="entry name" value="Omp85"/>
    <property type="match status" value="1"/>
</dbReference>
<feature type="domain" description="TamA POTRA" evidence="14">
    <location>
        <begin position="62"/>
        <end position="136"/>
    </location>
</feature>
<evidence type="ECO:0000259" key="13">
    <source>
        <dbReference type="Pfam" id="PF07244"/>
    </source>
</evidence>
<dbReference type="RefSeq" id="WP_042803695.1">
    <property type="nucleotide sequence ID" value="NZ_AVSP01000005.1"/>
</dbReference>
<dbReference type="GO" id="GO:0097347">
    <property type="term" value="C:TAM protein secretion complex"/>
    <property type="evidence" value="ECO:0007669"/>
    <property type="project" value="TreeGrafter"/>
</dbReference>
<comment type="subcellular location">
    <subcellularLocation>
        <location evidence="1">Cell outer membrane</location>
    </subcellularLocation>
</comment>
<feature type="domain" description="Bacterial surface antigen (D15)" evidence="12">
    <location>
        <begin position="330"/>
        <end position="613"/>
    </location>
</feature>
<comment type="similarity">
    <text evidence="2">Belongs to the TamA family.</text>
</comment>
<keyword evidence="6 11" id="KW-0732">Signal</keyword>
<name>A0A011LWX2_9PAST</name>
<evidence type="ECO:0000256" key="7">
    <source>
        <dbReference type="ARBA" id="ARBA00023136"/>
    </source>
</evidence>
<evidence type="ECO:0000256" key="4">
    <source>
        <dbReference type="ARBA" id="ARBA00022452"/>
    </source>
</evidence>
<feature type="domain" description="POTRA" evidence="13">
    <location>
        <begin position="227"/>
        <end position="294"/>
    </location>
</feature>
<dbReference type="InterPro" id="IPR000184">
    <property type="entry name" value="Bac_surfAg_D15"/>
</dbReference>
<dbReference type="AlphaFoldDB" id="A0A011LWX2"/>
<comment type="subunit">
    <text evidence="10">Interacts with TamB to form the translocation and assembly module (TAM).</text>
</comment>
<evidence type="ECO:0000256" key="5">
    <source>
        <dbReference type="ARBA" id="ARBA00022692"/>
    </source>
</evidence>
<evidence type="ECO:0000313" key="16">
    <source>
        <dbReference type="Proteomes" id="UP000054123"/>
    </source>
</evidence>
<dbReference type="Gene3D" id="2.40.160.50">
    <property type="entry name" value="membrane protein fhac: a member of the omp85/tpsb transporter family"/>
    <property type="match status" value="1"/>
</dbReference>
<dbReference type="InterPro" id="IPR039910">
    <property type="entry name" value="D15-like"/>
</dbReference>
<dbReference type="Pfam" id="PF17243">
    <property type="entry name" value="POTRA_TamA_1"/>
    <property type="match status" value="1"/>
</dbReference>
<organism evidence="15 16">
    <name type="scientific">Mannheimia granulomatis</name>
    <dbReference type="NCBI Taxonomy" id="85402"/>
    <lineage>
        <taxon>Bacteria</taxon>
        <taxon>Pseudomonadati</taxon>
        <taxon>Pseudomonadota</taxon>
        <taxon>Gammaproteobacteria</taxon>
        <taxon>Pasteurellales</taxon>
        <taxon>Pasteurellaceae</taxon>
        <taxon>Mannheimia</taxon>
    </lineage>
</organism>
<dbReference type="PATRIC" id="fig|1450449.3.peg.1797"/>
<dbReference type="STRING" id="1122190.GCA_000621105_00861"/>
<keyword evidence="16" id="KW-1185">Reference proteome</keyword>
<gene>
    <name evidence="15" type="ORF">AK33_09055</name>
</gene>
<protein>
    <recommendedName>
        <fullName evidence="3">Translocation and assembly module subunit TamA</fullName>
    </recommendedName>
    <alternativeName>
        <fullName evidence="9">Autotransporter assembly factor TamA</fullName>
    </alternativeName>
</protein>
<evidence type="ECO:0000256" key="9">
    <source>
        <dbReference type="ARBA" id="ARBA00033063"/>
    </source>
</evidence>
<dbReference type="InterPro" id="IPR010827">
    <property type="entry name" value="BamA/TamA_POTRA"/>
</dbReference>
<evidence type="ECO:0000256" key="6">
    <source>
        <dbReference type="ARBA" id="ARBA00022729"/>
    </source>
</evidence>
<feature type="signal peptide" evidence="11">
    <location>
        <begin position="1"/>
        <end position="22"/>
    </location>
</feature>
<dbReference type="Gene3D" id="3.10.20.310">
    <property type="entry name" value="membrane protein fhac"/>
    <property type="match status" value="3"/>
</dbReference>
<evidence type="ECO:0000256" key="10">
    <source>
        <dbReference type="ARBA" id="ARBA00093548"/>
    </source>
</evidence>
<dbReference type="PANTHER" id="PTHR12815:SF47">
    <property type="entry name" value="TRANSLOCATION AND ASSEMBLY MODULE SUBUNIT TAMA"/>
    <property type="match status" value="1"/>
</dbReference>
<evidence type="ECO:0000256" key="8">
    <source>
        <dbReference type="ARBA" id="ARBA00023237"/>
    </source>
</evidence>
<dbReference type="OrthoDB" id="9803054at2"/>
<evidence type="ECO:0000256" key="1">
    <source>
        <dbReference type="ARBA" id="ARBA00004442"/>
    </source>
</evidence>
<evidence type="ECO:0000256" key="11">
    <source>
        <dbReference type="SAM" id="SignalP"/>
    </source>
</evidence>
<dbReference type="InterPro" id="IPR035243">
    <property type="entry name" value="TamA_POTRA_Dom_1"/>
</dbReference>
<keyword evidence="4" id="KW-1134">Transmembrane beta strand</keyword>
<keyword evidence="7" id="KW-0472">Membrane</keyword>
<dbReference type="GO" id="GO:0009279">
    <property type="term" value="C:cell outer membrane"/>
    <property type="evidence" value="ECO:0007669"/>
    <property type="project" value="UniProtKB-SubCell"/>
</dbReference>
<dbReference type="Pfam" id="PF07244">
    <property type="entry name" value="POTRA"/>
    <property type="match status" value="1"/>
</dbReference>
<sequence>MNTKLHFLTYCCLVAFASMAQAEPSKRITDIDADKVEELEEDLAEASSEELIEEDRVEPLVDLEIKGIRDKEAKKNVNLYLAQIANEYADGSERYQYLVQTNVDKALRALGYYNSQYQFVQLPRNGKKPLLVLNVQLDKETVKIDETDIVLQGEAKEDDAFIRLVEKAPKSGSRLNHKTYENFKSNIESNAFSRGYFDGHWLYHRLEVYPLDHKADWRLGYDSGSRYRYGDITFVDNQIQEEYLRNILKIQTSDPYLASDLSVLTQDYLSSKWFSSVMVEPHLNEQDKRVDLNVLFQLRKKNEVEIGIGFETEVGPRLQLNWKKPWLNSRGHSIETRTYVSKPEQSFELGYKIPLRKDPLHYYYQLSGALENENQNDTKSTAATLGLQRFWTRETGWSFSAGVKARYDSFTQAQDRFKTLLIYPTASLNRTRTDGKPYPLWGDTQKLTVNWGSKAFGSDVNFYSYKASTSWARTYFDNHRFYLRAEIGYIKANQFERIPPALRYFAGGDMSVRGFGYKDISPRDPKNGKRVGGSHLATGAVEYQYQVYPGWWAAIFYDTGLASNKFKTKDLHSGTGIGVRWASPIGAIKFDVGTPVKSPDNKKGFQIYIGLGSDL</sequence>
<reference evidence="15 16" key="1">
    <citation type="journal article" date="2014" name="Genome Announc.">
        <title>Genome Sequence of a Presumptive Mannheimia haemolytica Strain with an A1/A6-Cross-Reactive Serotype from a White-Tailed Deer (Odocoileus virginianus).</title>
        <authorList>
            <person name="Lawrence P.K."/>
            <person name="Bey R.F."/>
            <person name="Wiener B."/>
            <person name="Kittichotirat W."/>
            <person name="Bumgarner R.E."/>
        </authorList>
    </citation>
    <scope>NUCLEOTIDE SEQUENCE [LARGE SCALE GENOMIC DNA]</scope>
    <source>
        <strain evidence="15 16">PKL10</strain>
    </source>
</reference>
<evidence type="ECO:0000313" key="15">
    <source>
        <dbReference type="EMBL" id="EXI61723.1"/>
    </source>
</evidence>
<accession>A0A011LWX2</accession>
<dbReference type="EMBL" id="JANJ01000006">
    <property type="protein sequence ID" value="EXI61723.1"/>
    <property type="molecule type" value="Genomic_DNA"/>
</dbReference>
<keyword evidence="8" id="KW-0998">Cell outer membrane</keyword>
<keyword evidence="5" id="KW-0812">Transmembrane</keyword>